<organism evidence="9 10">
    <name type="scientific">Mucilaginibacter gossypiicola</name>
    <dbReference type="NCBI Taxonomy" id="551995"/>
    <lineage>
        <taxon>Bacteria</taxon>
        <taxon>Pseudomonadati</taxon>
        <taxon>Bacteroidota</taxon>
        <taxon>Sphingobacteriia</taxon>
        <taxon>Sphingobacteriales</taxon>
        <taxon>Sphingobacteriaceae</taxon>
        <taxon>Mucilaginibacter</taxon>
    </lineage>
</organism>
<evidence type="ECO:0000256" key="5">
    <source>
        <dbReference type="ARBA" id="ARBA00023004"/>
    </source>
</evidence>
<keyword evidence="2 9" id="KW-0575">Peroxidase</keyword>
<dbReference type="PANTHER" id="PTHR30521:SF5">
    <property type="entry name" value="BLR4509 PROTEIN"/>
    <property type="match status" value="1"/>
</dbReference>
<dbReference type="Pfam" id="PF20628">
    <property type="entry name" value="Dyp_perox_C"/>
    <property type="match status" value="1"/>
</dbReference>
<evidence type="ECO:0000313" key="9">
    <source>
        <dbReference type="EMBL" id="SEO08431.1"/>
    </source>
</evidence>
<evidence type="ECO:0000256" key="2">
    <source>
        <dbReference type="ARBA" id="ARBA00022559"/>
    </source>
</evidence>
<keyword evidence="4" id="KW-0560">Oxidoreductase</keyword>
<evidence type="ECO:0000313" key="10">
    <source>
        <dbReference type="Proteomes" id="UP000198942"/>
    </source>
</evidence>
<dbReference type="GO" id="GO:0020037">
    <property type="term" value="F:heme binding"/>
    <property type="evidence" value="ECO:0007669"/>
    <property type="project" value="InterPro"/>
</dbReference>
<name>A0A1H8LTH5_9SPHI</name>
<feature type="region of interest" description="Disordered" evidence="6">
    <location>
        <begin position="279"/>
        <end position="300"/>
    </location>
</feature>
<dbReference type="AlphaFoldDB" id="A0A1H8LTH5"/>
<dbReference type="Proteomes" id="UP000198942">
    <property type="component" value="Unassembled WGS sequence"/>
</dbReference>
<dbReference type="GO" id="GO:0004601">
    <property type="term" value="F:peroxidase activity"/>
    <property type="evidence" value="ECO:0007669"/>
    <property type="project" value="UniProtKB-KW"/>
</dbReference>
<dbReference type="OrthoDB" id="9781066at2"/>
<evidence type="ECO:0000256" key="1">
    <source>
        <dbReference type="ARBA" id="ARBA00001970"/>
    </source>
</evidence>
<keyword evidence="10" id="KW-1185">Reference proteome</keyword>
<dbReference type="InterPro" id="IPR049509">
    <property type="entry name" value="DyP_N"/>
</dbReference>
<dbReference type="GO" id="GO:0005829">
    <property type="term" value="C:cytosol"/>
    <property type="evidence" value="ECO:0007669"/>
    <property type="project" value="TreeGrafter"/>
</dbReference>
<reference evidence="10" key="1">
    <citation type="submission" date="2016-10" db="EMBL/GenBank/DDBJ databases">
        <authorList>
            <person name="Varghese N."/>
            <person name="Submissions S."/>
        </authorList>
    </citation>
    <scope>NUCLEOTIDE SEQUENCE [LARGE SCALE GENOMIC DNA]</scope>
    <source>
        <strain evidence="10">Gh-48</strain>
    </source>
</reference>
<dbReference type="InterPro" id="IPR011008">
    <property type="entry name" value="Dimeric_a/b-barrel"/>
</dbReference>
<evidence type="ECO:0000256" key="4">
    <source>
        <dbReference type="ARBA" id="ARBA00023002"/>
    </source>
</evidence>
<dbReference type="PANTHER" id="PTHR30521">
    <property type="entry name" value="DEFERROCHELATASE/PEROXIDASE"/>
    <property type="match status" value="1"/>
</dbReference>
<protein>
    <submittedName>
        <fullName evidence="9">Dyp-type peroxidase family</fullName>
    </submittedName>
</protein>
<dbReference type="PROSITE" id="PS51404">
    <property type="entry name" value="DYP_PEROXIDASE"/>
    <property type="match status" value="1"/>
</dbReference>
<dbReference type="EMBL" id="FOCL01000005">
    <property type="protein sequence ID" value="SEO08431.1"/>
    <property type="molecule type" value="Genomic_DNA"/>
</dbReference>
<evidence type="ECO:0000256" key="3">
    <source>
        <dbReference type="ARBA" id="ARBA00022723"/>
    </source>
</evidence>
<dbReference type="Pfam" id="PF21105">
    <property type="entry name" value="DyP_N"/>
    <property type="match status" value="1"/>
</dbReference>
<feature type="domain" description="Dyp-type peroxidase C-terminal" evidence="7">
    <location>
        <begin position="223"/>
        <end position="390"/>
    </location>
</feature>
<gene>
    <name evidence="9" type="ORF">SAMN05192574_105243</name>
</gene>
<dbReference type="RefSeq" id="WP_091212093.1">
    <property type="nucleotide sequence ID" value="NZ_FOCL01000005.1"/>
</dbReference>
<keyword evidence="3" id="KW-0479">Metal-binding</keyword>
<evidence type="ECO:0000256" key="6">
    <source>
        <dbReference type="SAM" id="MobiDB-lite"/>
    </source>
</evidence>
<comment type="cofactor">
    <cofactor evidence="1">
        <name>heme b</name>
        <dbReference type="ChEBI" id="CHEBI:60344"/>
    </cofactor>
</comment>
<feature type="domain" description="DyP dimeric alpha+beta barrel" evidence="8">
    <location>
        <begin position="9"/>
        <end position="145"/>
    </location>
</feature>
<dbReference type="GO" id="GO:0046872">
    <property type="term" value="F:metal ion binding"/>
    <property type="evidence" value="ECO:0007669"/>
    <property type="project" value="UniProtKB-KW"/>
</dbReference>
<evidence type="ECO:0000259" key="7">
    <source>
        <dbReference type="Pfam" id="PF20628"/>
    </source>
</evidence>
<sequence length="453" mass="50473">MATLNFPDIQGFVLSSYASKMPCANYFLLKVTDAQSAKPWLASLIPDVTTGKDRKTDFSLNIAFTSTGLKAFGIKEAELVTFSPAFQDGMVSATRQQLLGDTGNSDSKYWAWGHKDNSVDMLLLLFATDETMLKVKADRLIDQFSAGNGLALIKILPAGRQPDAKEHFGFLDGIGQPAIEGTDQKQRQQNRTGHATELKAGEFILGYENEMQKRDPLPRTAEMQEFGKNGTYLVFRQIEQHVHKFWNYIKTTASGLNAQGTITDEEKLASKMVGRWPSGAPLSEYPNGDPAPGGTNEENNFSFHSADQDGLKCPIGAHIRRSNPRDSLFDDPEMSALTVRRHRIIRRGRSYGDRTKDVYHNDGEERGLHFICINSNIERQFEFVQQTWVNNPNFATLNKESDPLIGLRNDGGMFSIQGCPARTRIHNLTEFTTIKGGAYFFMPGMAALNALAR</sequence>
<proteinExistence type="predicted"/>
<dbReference type="SUPFAM" id="SSF54909">
    <property type="entry name" value="Dimeric alpha+beta barrel"/>
    <property type="match status" value="1"/>
</dbReference>
<dbReference type="STRING" id="551995.SAMN05192574_105243"/>
<accession>A0A1H8LTH5</accession>
<dbReference type="InterPro" id="IPR006314">
    <property type="entry name" value="Dyp_peroxidase"/>
</dbReference>
<dbReference type="NCBIfam" id="TIGR01413">
    <property type="entry name" value="Dyp_perox_fam"/>
    <property type="match status" value="1"/>
</dbReference>
<evidence type="ECO:0000259" key="8">
    <source>
        <dbReference type="Pfam" id="PF21105"/>
    </source>
</evidence>
<keyword evidence="5" id="KW-0408">Iron</keyword>
<dbReference type="InterPro" id="IPR048328">
    <property type="entry name" value="Dyp_perox_C"/>
</dbReference>